<organism evidence="2 3">
    <name type="scientific">Equus caballus</name>
    <name type="common">Horse</name>
    <dbReference type="NCBI Taxonomy" id="9796"/>
    <lineage>
        <taxon>Eukaryota</taxon>
        <taxon>Metazoa</taxon>
        <taxon>Chordata</taxon>
        <taxon>Craniata</taxon>
        <taxon>Vertebrata</taxon>
        <taxon>Euteleostomi</taxon>
        <taxon>Mammalia</taxon>
        <taxon>Eutheria</taxon>
        <taxon>Laurasiatheria</taxon>
        <taxon>Perissodactyla</taxon>
        <taxon>Equidae</taxon>
        <taxon>Equus</taxon>
    </lineage>
</organism>
<sequence>MAFWFGGLTSSLGHSLGQGGSSVASLTRHITNFTKDVLRKGTQKVEEFPDSGREETEAIQATVPPEKERLETPALRDTKTL</sequence>
<dbReference type="AlphaFoldDB" id="A0A3Q2HGH0"/>
<evidence type="ECO:0000313" key="3">
    <source>
        <dbReference type="Proteomes" id="UP000002281"/>
    </source>
</evidence>
<dbReference type="InParanoid" id="A0A3Q2HGH0"/>
<reference evidence="2" key="1">
    <citation type="journal article" date="2009" name="Science">
        <title>Genome sequence, comparative analysis, and population genetics of the domestic horse.</title>
        <authorList>
            <consortium name="Broad Institute Genome Sequencing Platform"/>
            <consortium name="Broad Institute Whole Genome Assembly Team"/>
            <person name="Wade C.M."/>
            <person name="Giulotto E."/>
            <person name="Sigurdsson S."/>
            <person name="Zoli M."/>
            <person name="Gnerre S."/>
            <person name="Imsland F."/>
            <person name="Lear T.L."/>
            <person name="Adelson D.L."/>
            <person name="Bailey E."/>
            <person name="Bellone R.R."/>
            <person name="Bloecker H."/>
            <person name="Distl O."/>
            <person name="Edgar R.C."/>
            <person name="Garber M."/>
            <person name="Leeb T."/>
            <person name="Mauceli E."/>
            <person name="MacLeod J.N."/>
            <person name="Penedo M.C.T."/>
            <person name="Raison J.M."/>
            <person name="Sharpe T."/>
            <person name="Vogel J."/>
            <person name="Andersson L."/>
            <person name="Antczak D.F."/>
            <person name="Biagi T."/>
            <person name="Binns M.M."/>
            <person name="Chowdhary B.P."/>
            <person name="Coleman S.J."/>
            <person name="Della Valle G."/>
            <person name="Fryc S."/>
            <person name="Guerin G."/>
            <person name="Hasegawa T."/>
            <person name="Hill E.W."/>
            <person name="Jurka J."/>
            <person name="Kiialainen A."/>
            <person name="Lindgren G."/>
            <person name="Liu J."/>
            <person name="Magnani E."/>
            <person name="Mickelson J.R."/>
            <person name="Murray J."/>
            <person name="Nergadze S.G."/>
            <person name="Onofrio R."/>
            <person name="Pedroni S."/>
            <person name="Piras M.F."/>
            <person name="Raudsepp T."/>
            <person name="Rocchi M."/>
            <person name="Roeed K.H."/>
            <person name="Ryder O.A."/>
            <person name="Searle S."/>
            <person name="Skow L."/>
            <person name="Swinburne J.E."/>
            <person name="Syvaenen A.C."/>
            <person name="Tozaki T."/>
            <person name="Valberg S.J."/>
            <person name="Vaudin M."/>
            <person name="White J.R."/>
            <person name="Zody M.C."/>
            <person name="Lander E.S."/>
            <person name="Lindblad-Toh K."/>
        </authorList>
    </citation>
    <scope>NUCLEOTIDE SEQUENCE [LARGE SCALE GENOMIC DNA]</scope>
    <source>
        <strain evidence="2">Thoroughbred</strain>
    </source>
</reference>
<keyword evidence="3" id="KW-1185">Reference proteome</keyword>
<dbReference type="PaxDb" id="9796-ENSECAP00000033663"/>
<feature type="region of interest" description="Disordered" evidence="1">
    <location>
        <begin position="46"/>
        <end position="81"/>
    </location>
</feature>
<reference evidence="2" key="2">
    <citation type="submission" date="2025-08" db="UniProtKB">
        <authorList>
            <consortium name="Ensembl"/>
        </authorList>
    </citation>
    <scope>IDENTIFICATION</scope>
    <source>
        <strain evidence="2">Thoroughbred</strain>
    </source>
</reference>
<name>A0A3Q2HGH0_HORSE</name>
<protein>
    <submittedName>
        <fullName evidence="2">Uncharacterized protein</fullName>
    </submittedName>
</protein>
<dbReference type="STRING" id="9796.ENSECAP00000033663"/>
<proteinExistence type="predicted"/>
<dbReference type="GeneTree" id="ENSGT00950000185050"/>
<evidence type="ECO:0000256" key="1">
    <source>
        <dbReference type="SAM" id="MobiDB-lite"/>
    </source>
</evidence>
<accession>A0A3Q2HGH0</accession>
<feature type="compositionally biased region" description="Basic and acidic residues" evidence="1">
    <location>
        <begin position="46"/>
        <end position="56"/>
    </location>
</feature>
<dbReference type="Bgee" id="ENSECAG00000028468">
    <property type="expression patterns" value="Expressed in skeletal muscle organ and 5 other cell types or tissues"/>
</dbReference>
<dbReference type="Proteomes" id="UP000002281">
    <property type="component" value="Unplaced"/>
</dbReference>
<evidence type="ECO:0000313" key="2">
    <source>
        <dbReference type="Ensembl" id="ENSECAP00000033663.1"/>
    </source>
</evidence>
<reference evidence="2" key="3">
    <citation type="submission" date="2025-09" db="UniProtKB">
        <authorList>
            <consortium name="Ensembl"/>
        </authorList>
    </citation>
    <scope>IDENTIFICATION</scope>
    <source>
        <strain evidence="2">Thoroughbred</strain>
    </source>
</reference>
<dbReference type="Ensembl" id="ENSECAT00000053638.1">
    <property type="protein sequence ID" value="ENSECAP00000033663.1"/>
    <property type="gene ID" value="ENSECAG00000028468.1"/>
</dbReference>
<feature type="compositionally biased region" description="Basic and acidic residues" evidence="1">
    <location>
        <begin position="65"/>
        <end position="81"/>
    </location>
</feature>